<proteinExistence type="inferred from homology"/>
<accession>A0A4Y8WNL8</accession>
<reference evidence="4 5" key="1">
    <citation type="submission" date="2019-03" db="EMBL/GenBank/DDBJ databases">
        <title>Porphyromonas levii Isolated from the Uterus of Dairy Cows.</title>
        <authorList>
            <person name="Francis A.M."/>
        </authorList>
    </citation>
    <scope>NUCLEOTIDE SEQUENCE [LARGE SCALE GENOMIC DNA]</scope>
    <source>
        <strain evidence="4 5">AF5678</strain>
    </source>
</reference>
<feature type="domain" description="N-acetylmuramoyl-L-alanine amidase" evidence="2">
    <location>
        <begin position="14"/>
        <end position="149"/>
    </location>
</feature>
<evidence type="ECO:0000259" key="2">
    <source>
        <dbReference type="SMART" id="SM00644"/>
    </source>
</evidence>
<dbReference type="AlphaFoldDB" id="A0A4Y8WNL8"/>
<dbReference type="FunFam" id="3.40.80.10:FF:000008">
    <property type="entry name" value="N-acetylmuramoyl-L-alanine amidase"/>
    <property type="match status" value="1"/>
</dbReference>
<dbReference type="PROSITE" id="PS00018">
    <property type="entry name" value="EF_HAND_1"/>
    <property type="match status" value="1"/>
</dbReference>
<dbReference type="InterPro" id="IPR015510">
    <property type="entry name" value="PGRP"/>
</dbReference>
<dbReference type="InterPro" id="IPR006619">
    <property type="entry name" value="PGRP_domain_met/bac"/>
</dbReference>
<comment type="caution">
    <text evidence="4">The sequence shown here is derived from an EMBL/GenBank/DDBJ whole genome shotgun (WGS) entry which is preliminary data.</text>
</comment>
<dbReference type="GO" id="GO:0008745">
    <property type="term" value="F:N-acetylmuramoyl-L-alanine amidase activity"/>
    <property type="evidence" value="ECO:0007669"/>
    <property type="project" value="InterPro"/>
</dbReference>
<dbReference type="STRING" id="1122973.GCA_000379925_00519"/>
<dbReference type="InterPro" id="IPR036505">
    <property type="entry name" value="Amidase/PGRP_sf"/>
</dbReference>
<sequence length="168" mass="19496">MRNTIATREWREISNPNDLVTTKRRIDLLVVHCSATRPQDRYLPPQLIQDHKLRGFATAGYHYYVTLEGRLYALRHVDEAGAHAAGYNKFSIGICYEGGLDTQYRPRDTRTPEQRQTLSQLMWNLRRRYPEAMVVGHRDLSPDRNADGSITPDEWLKSCPCFNAQVYN</sequence>
<dbReference type="OrthoDB" id="1037861at2"/>
<keyword evidence="5" id="KW-1185">Reference proteome</keyword>
<name>A0A4Y8WNL8_9PORP</name>
<dbReference type="RefSeq" id="WP_018357783.1">
    <property type="nucleotide sequence ID" value="NZ_CP197400.1"/>
</dbReference>
<evidence type="ECO:0000259" key="3">
    <source>
        <dbReference type="SMART" id="SM00701"/>
    </source>
</evidence>
<organism evidence="4 5">
    <name type="scientific">Porphyromonas levii</name>
    <dbReference type="NCBI Taxonomy" id="28114"/>
    <lineage>
        <taxon>Bacteria</taxon>
        <taxon>Pseudomonadati</taxon>
        <taxon>Bacteroidota</taxon>
        <taxon>Bacteroidia</taxon>
        <taxon>Bacteroidales</taxon>
        <taxon>Porphyromonadaceae</taxon>
        <taxon>Porphyromonas</taxon>
    </lineage>
</organism>
<dbReference type="PANTHER" id="PTHR11022">
    <property type="entry name" value="PEPTIDOGLYCAN RECOGNITION PROTEIN"/>
    <property type="match status" value="1"/>
</dbReference>
<feature type="domain" description="Peptidoglycan recognition protein family" evidence="3">
    <location>
        <begin position="3"/>
        <end position="141"/>
    </location>
</feature>
<evidence type="ECO:0000313" key="4">
    <source>
        <dbReference type="EMBL" id="TFH94425.1"/>
    </source>
</evidence>
<dbReference type="CDD" id="cd06583">
    <property type="entry name" value="PGRP"/>
    <property type="match status" value="1"/>
</dbReference>
<dbReference type="Proteomes" id="UP000297225">
    <property type="component" value="Unassembled WGS sequence"/>
</dbReference>
<dbReference type="SMART" id="SM00701">
    <property type="entry name" value="PGRP"/>
    <property type="match status" value="1"/>
</dbReference>
<evidence type="ECO:0000256" key="1">
    <source>
        <dbReference type="ARBA" id="ARBA00007553"/>
    </source>
</evidence>
<dbReference type="SMART" id="SM00644">
    <property type="entry name" value="Ami_2"/>
    <property type="match status" value="1"/>
</dbReference>
<evidence type="ECO:0000313" key="5">
    <source>
        <dbReference type="Proteomes" id="UP000297225"/>
    </source>
</evidence>
<dbReference type="EMBL" id="SPNC01000124">
    <property type="protein sequence ID" value="TFH94425.1"/>
    <property type="molecule type" value="Genomic_DNA"/>
</dbReference>
<dbReference type="PANTHER" id="PTHR11022:SF41">
    <property type="entry name" value="PEPTIDOGLYCAN-RECOGNITION PROTEIN LC-RELATED"/>
    <property type="match status" value="1"/>
</dbReference>
<dbReference type="Gene3D" id="3.40.80.10">
    <property type="entry name" value="Peptidoglycan recognition protein-like"/>
    <property type="match status" value="1"/>
</dbReference>
<gene>
    <name evidence="4" type="ORF">E4P47_07530</name>
</gene>
<comment type="similarity">
    <text evidence="1">Belongs to the N-acetylmuramoyl-L-alanine amidase 2 family.</text>
</comment>
<dbReference type="InterPro" id="IPR002502">
    <property type="entry name" value="Amidase_domain"/>
</dbReference>
<protein>
    <submittedName>
        <fullName evidence="4">N-acetylmuramoyl-L-alanine amidase</fullName>
    </submittedName>
</protein>
<dbReference type="SUPFAM" id="SSF55846">
    <property type="entry name" value="N-acetylmuramoyl-L-alanine amidase-like"/>
    <property type="match status" value="1"/>
</dbReference>
<dbReference type="Pfam" id="PF01510">
    <property type="entry name" value="Amidase_2"/>
    <property type="match status" value="1"/>
</dbReference>
<dbReference type="GeneID" id="66796984"/>
<dbReference type="InterPro" id="IPR018247">
    <property type="entry name" value="EF_Hand_1_Ca_BS"/>
</dbReference>
<dbReference type="GO" id="GO:0008270">
    <property type="term" value="F:zinc ion binding"/>
    <property type="evidence" value="ECO:0007669"/>
    <property type="project" value="InterPro"/>
</dbReference>
<dbReference type="GO" id="GO:0009253">
    <property type="term" value="P:peptidoglycan catabolic process"/>
    <property type="evidence" value="ECO:0007669"/>
    <property type="project" value="InterPro"/>
</dbReference>